<reference evidence="3" key="1">
    <citation type="submission" date="2023-03" db="EMBL/GenBank/DDBJ databases">
        <title>Andean soil-derived lignocellulolytic bacterial consortium as a source of novel taxa and putative plastic-active enzymes.</title>
        <authorList>
            <person name="Diaz-Garcia L."/>
            <person name="Chuvochina M."/>
            <person name="Feuerriegel G."/>
            <person name="Bunk B."/>
            <person name="Sproer C."/>
            <person name="Streit W.R."/>
            <person name="Rodriguez L.M."/>
            <person name="Overmann J."/>
            <person name="Jimenez D.J."/>
        </authorList>
    </citation>
    <scope>NUCLEOTIDE SEQUENCE</scope>
    <source>
        <strain evidence="3">MAG 833</strain>
    </source>
</reference>
<dbReference type="EMBL" id="CP119326">
    <property type="protein sequence ID" value="WEK40429.1"/>
    <property type="molecule type" value="Genomic_DNA"/>
</dbReference>
<accession>A0AAJ6BLV0</accession>
<dbReference type="InterPro" id="IPR051803">
    <property type="entry name" value="TA_system_RelE-like_toxin"/>
</dbReference>
<dbReference type="NCBIfam" id="TIGR02385">
    <property type="entry name" value="RelE_StbE"/>
    <property type="match status" value="1"/>
</dbReference>
<evidence type="ECO:0000256" key="2">
    <source>
        <dbReference type="ARBA" id="ARBA00022649"/>
    </source>
</evidence>
<protein>
    <submittedName>
        <fullName evidence="3">Type II toxin-antitoxin system RelE/ParE family toxin</fullName>
    </submittedName>
</protein>
<dbReference type="PANTHER" id="PTHR33755:SF6">
    <property type="entry name" value="PLASMID STABILIZATION SYSTEM PROTEIN"/>
    <property type="match status" value="1"/>
</dbReference>
<evidence type="ECO:0000256" key="1">
    <source>
        <dbReference type="ARBA" id="ARBA00006226"/>
    </source>
</evidence>
<proteinExistence type="inferred from homology"/>
<organism evidence="3 4">
    <name type="scientific">Candidatus Brevundimonas colombiensis</name>
    <dbReference type="NCBI Taxonomy" id="3121376"/>
    <lineage>
        <taxon>Bacteria</taxon>
        <taxon>Pseudomonadati</taxon>
        <taxon>Pseudomonadota</taxon>
        <taxon>Alphaproteobacteria</taxon>
        <taxon>Caulobacterales</taxon>
        <taxon>Caulobacteraceae</taxon>
        <taxon>Brevundimonas</taxon>
    </lineage>
</organism>
<dbReference type="Gene3D" id="3.30.2310.20">
    <property type="entry name" value="RelE-like"/>
    <property type="match status" value="1"/>
</dbReference>
<dbReference type="PANTHER" id="PTHR33755">
    <property type="entry name" value="TOXIN PARE1-RELATED"/>
    <property type="match status" value="1"/>
</dbReference>
<dbReference type="InterPro" id="IPR007712">
    <property type="entry name" value="RelE/ParE_toxin"/>
</dbReference>
<dbReference type="AlphaFoldDB" id="A0AAJ6BLV0"/>
<gene>
    <name evidence="3" type="ORF">P0Y50_02145</name>
</gene>
<evidence type="ECO:0000313" key="3">
    <source>
        <dbReference type="EMBL" id="WEK40429.1"/>
    </source>
</evidence>
<dbReference type="Pfam" id="PF05016">
    <property type="entry name" value="ParE_toxin"/>
    <property type="match status" value="1"/>
</dbReference>
<keyword evidence="2" id="KW-1277">Toxin-antitoxin system</keyword>
<name>A0AAJ6BLV0_9CAUL</name>
<dbReference type="Proteomes" id="UP001213664">
    <property type="component" value="Chromosome"/>
</dbReference>
<dbReference type="InterPro" id="IPR035093">
    <property type="entry name" value="RelE/ParE_toxin_dom_sf"/>
</dbReference>
<sequence length="91" mass="10246">MKVIWSPAARTDLEEVWRYIATDSVNAATLVENRIIDAVDGLGAFPETGRRVGNGLRQLVVARTGYLIIYRVRAEHIEIARVWHGAREPFA</sequence>
<comment type="similarity">
    <text evidence="1">Belongs to the RelE toxin family.</text>
</comment>
<evidence type="ECO:0000313" key="4">
    <source>
        <dbReference type="Proteomes" id="UP001213664"/>
    </source>
</evidence>